<dbReference type="InterPro" id="IPR036508">
    <property type="entry name" value="Chitin-bd_dom_sf"/>
</dbReference>
<evidence type="ECO:0000259" key="7">
    <source>
        <dbReference type="PROSITE" id="PS50940"/>
    </source>
</evidence>
<reference evidence="8" key="1">
    <citation type="submission" date="2022-01" db="EMBL/GenBank/DDBJ databases">
        <authorList>
            <person name="King R."/>
        </authorList>
    </citation>
    <scope>NUCLEOTIDE SEQUENCE</scope>
</reference>
<evidence type="ECO:0000256" key="5">
    <source>
        <dbReference type="ARBA" id="ARBA00023180"/>
    </source>
</evidence>
<dbReference type="InterPro" id="IPR051940">
    <property type="entry name" value="Chitin_bind-dev_reg"/>
</dbReference>
<evidence type="ECO:0000256" key="2">
    <source>
        <dbReference type="ARBA" id="ARBA00022729"/>
    </source>
</evidence>
<protein>
    <recommendedName>
        <fullName evidence="7">Chitin-binding type-2 domain-containing protein</fullName>
    </recommendedName>
</protein>
<dbReference type="SUPFAM" id="SSF57625">
    <property type="entry name" value="Invertebrate chitin-binding proteins"/>
    <property type="match status" value="1"/>
</dbReference>
<evidence type="ECO:0000256" key="6">
    <source>
        <dbReference type="SAM" id="SignalP"/>
    </source>
</evidence>
<keyword evidence="9" id="KW-1185">Reference proteome</keyword>
<dbReference type="PANTHER" id="PTHR23301">
    <property type="entry name" value="CHITIN BINDING PERITROPHIN-A"/>
    <property type="match status" value="1"/>
</dbReference>
<keyword evidence="2 6" id="KW-0732">Signal</keyword>
<dbReference type="InterPro" id="IPR002557">
    <property type="entry name" value="Chitin-bd_dom"/>
</dbReference>
<evidence type="ECO:0000256" key="3">
    <source>
        <dbReference type="ARBA" id="ARBA00022737"/>
    </source>
</evidence>
<dbReference type="Proteomes" id="UP001152799">
    <property type="component" value="Chromosome 6"/>
</dbReference>
<sequence length="95" mass="10310">MNQSVLLLCTILFVAIGAEMICPAKDPAVPVFFEDPKDCASFYECSNGKPVHLECAPQTYFDPTIGRCNWSGKVDCGDRPTTPGAEPTPPIQFLS</sequence>
<dbReference type="Gene3D" id="2.170.140.10">
    <property type="entry name" value="Chitin binding domain"/>
    <property type="match status" value="1"/>
</dbReference>
<keyword evidence="1" id="KW-0147">Chitin-binding</keyword>
<keyword evidence="4" id="KW-1015">Disulfide bond</keyword>
<dbReference type="EMBL" id="OU892282">
    <property type="protein sequence ID" value="CAG9770912.1"/>
    <property type="molecule type" value="Genomic_DNA"/>
</dbReference>
<dbReference type="PANTHER" id="PTHR23301:SF0">
    <property type="entry name" value="CHITIN-BINDING TYPE-2 DOMAIN-CONTAINING PROTEIN-RELATED"/>
    <property type="match status" value="1"/>
</dbReference>
<keyword evidence="5" id="KW-0325">Glycoprotein</keyword>
<dbReference type="GO" id="GO:0008061">
    <property type="term" value="F:chitin binding"/>
    <property type="evidence" value="ECO:0007669"/>
    <property type="project" value="UniProtKB-KW"/>
</dbReference>
<proteinExistence type="predicted"/>
<name>A0A9N9MVF9_9CUCU</name>
<dbReference type="GO" id="GO:0005576">
    <property type="term" value="C:extracellular region"/>
    <property type="evidence" value="ECO:0007669"/>
    <property type="project" value="InterPro"/>
</dbReference>
<feature type="signal peptide" evidence="6">
    <location>
        <begin position="1"/>
        <end position="18"/>
    </location>
</feature>
<dbReference type="AlphaFoldDB" id="A0A9N9MVF9"/>
<dbReference type="SMART" id="SM00494">
    <property type="entry name" value="ChtBD2"/>
    <property type="match status" value="1"/>
</dbReference>
<accession>A0A9N9MVF9</accession>
<dbReference type="Pfam" id="PF01607">
    <property type="entry name" value="CBM_14"/>
    <property type="match status" value="1"/>
</dbReference>
<feature type="domain" description="Chitin-binding type-2" evidence="7">
    <location>
        <begin position="19"/>
        <end position="78"/>
    </location>
</feature>
<dbReference type="OrthoDB" id="6020543at2759"/>
<evidence type="ECO:0000313" key="8">
    <source>
        <dbReference type="EMBL" id="CAG9770912.1"/>
    </source>
</evidence>
<gene>
    <name evidence="8" type="ORF">CEUTPL_LOCUS11355</name>
</gene>
<evidence type="ECO:0000313" key="9">
    <source>
        <dbReference type="Proteomes" id="UP001152799"/>
    </source>
</evidence>
<keyword evidence="3" id="KW-0677">Repeat</keyword>
<dbReference type="PROSITE" id="PS50940">
    <property type="entry name" value="CHIT_BIND_II"/>
    <property type="match status" value="1"/>
</dbReference>
<evidence type="ECO:0000256" key="1">
    <source>
        <dbReference type="ARBA" id="ARBA00022669"/>
    </source>
</evidence>
<feature type="chain" id="PRO_5040141174" description="Chitin-binding type-2 domain-containing protein" evidence="6">
    <location>
        <begin position="19"/>
        <end position="95"/>
    </location>
</feature>
<organism evidence="8 9">
    <name type="scientific">Ceutorhynchus assimilis</name>
    <name type="common">cabbage seed weevil</name>
    <dbReference type="NCBI Taxonomy" id="467358"/>
    <lineage>
        <taxon>Eukaryota</taxon>
        <taxon>Metazoa</taxon>
        <taxon>Ecdysozoa</taxon>
        <taxon>Arthropoda</taxon>
        <taxon>Hexapoda</taxon>
        <taxon>Insecta</taxon>
        <taxon>Pterygota</taxon>
        <taxon>Neoptera</taxon>
        <taxon>Endopterygota</taxon>
        <taxon>Coleoptera</taxon>
        <taxon>Polyphaga</taxon>
        <taxon>Cucujiformia</taxon>
        <taxon>Curculionidae</taxon>
        <taxon>Ceutorhynchinae</taxon>
        <taxon>Ceutorhynchus</taxon>
    </lineage>
</organism>
<evidence type="ECO:0000256" key="4">
    <source>
        <dbReference type="ARBA" id="ARBA00023157"/>
    </source>
</evidence>